<dbReference type="STRING" id="7375.A0A0L0BV39"/>
<dbReference type="GO" id="GO:0004815">
    <property type="term" value="F:aspartate-tRNA ligase activity"/>
    <property type="evidence" value="ECO:0007669"/>
    <property type="project" value="TreeGrafter"/>
</dbReference>
<evidence type="ECO:0000256" key="7">
    <source>
        <dbReference type="SAM" id="MobiDB-lite"/>
    </source>
</evidence>
<dbReference type="InterPro" id="IPR045864">
    <property type="entry name" value="aa-tRNA-synth_II/BPL/LPL"/>
</dbReference>
<feature type="domain" description="Aminoacyl-transfer RNA synthetases class-II family profile" evidence="8">
    <location>
        <begin position="593"/>
        <end position="1008"/>
    </location>
</feature>
<dbReference type="Pfam" id="PF00152">
    <property type="entry name" value="tRNA-synt_2"/>
    <property type="match status" value="1"/>
</dbReference>
<keyword evidence="2" id="KW-0436">Ligase</keyword>
<evidence type="ECO:0000256" key="3">
    <source>
        <dbReference type="ARBA" id="ARBA00022741"/>
    </source>
</evidence>
<dbReference type="AlphaFoldDB" id="A0A0L0BV39"/>
<dbReference type="PRINTS" id="PR01042">
    <property type="entry name" value="TRNASYNTHASP"/>
</dbReference>
<keyword evidence="4" id="KW-0067">ATP-binding</keyword>
<dbReference type="NCBIfam" id="NF001750">
    <property type="entry name" value="PRK00476.1"/>
    <property type="match status" value="1"/>
</dbReference>
<evidence type="ECO:0000256" key="5">
    <source>
        <dbReference type="ARBA" id="ARBA00022917"/>
    </source>
</evidence>
<dbReference type="Pfam" id="PF01336">
    <property type="entry name" value="tRNA_anti-codon"/>
    <property type="match status" value="2"/>
</dbReference>
<dbReference type="GO" id="GO:0006422">
    <property type="term" value="P:aspartyl-tRNA aminoacylation"/>
    <property type="evidence" value="ECO:0007669"/>
    <property type="project" value="TreeGrafter"/>
</dbReference>
<dbReference type="PROSITE" id="PS50862">
    <property type="entry name" value="AA_TRNA_LIGASE_II"/>
    <property type="match status" value="1"/>
</dbReference>
<feature type="region of interest" description="Disordered" evidence="7">
    <location>
        <begin position="1039"/>
        <end position="1115"/>
    </location>
</feature>
<feature type="compositionally biased region" description="Acidic residues" evidence="7">
    <location>
        <begin position="1067"/>
        <end position="1086"/>
    </location>
</feature>
<dbReference type="CDD" id="cd04317">
    <property type="entry name" value="EcAspRS_like_N"/>
    <property type="match status" value="1"/>
</dbReference>
<evidence type="ECO:0000259" key="8">
    <source>
        <dbReference type="PROSITE" id="PS50862"/>
    </source>
</evidence>
<sequence length="1115" mass="124940">MLLISRKVIQQTKQPIKLKSFLPVPAKTTQVLGAKNYQVLRQKQGDLFNKTSISSALAAVNSHIMSGRQRSGGNSGRFGGNGGGGYGGGGYGGRGDYDNYGNGGYNGGGYNGNNGMNPFGNMPNNMSGNDLMQIMNAMASGFNMNPPPPPPMRMGCGDLRVHHAGMFVELTGRLIKKRVTRFMELRDRGNSACQLVVLEDRHPRVARRLINMPENTVISIVGLVQRRPRNSCNQTMPTGDIEVEVQDILTIDFNSNSKRAGDKRSYSTMAQQNSTAITSTEYKIAKSENVLKYFENRDITCNDVRRRDIGKDVTLVGWVPTGKTNKFIQLKDGYGQTQIIIEDQALQDTVTGAPEGTVIQVTGKVLGRPRQNINMKYDTGEVEVMVEKVKILNPEDPYDGPIKEKDKVKKLSINDIDENAEGGEAKNGEATEDGGNAKPAGSGNVIKVADLNKFANRTHTCGELTSDNIGEKVTICGWLEFQRMGKFFILRDGYGQTQVLITDKTNGLEDNEQGIALESIVRVEGTVIPRPAATINPKMTTGHVEIEAEKIEILNPAKRNLPFDVRKFNRAGERLRLTHRYIDLRFADMQHNLRMRSQVIMRMREYLINYLGFVEVETPTLFRRTPGGAQEFVVPTRKPGHFYSLVQSPQQFKQMLMAGAIDRYFQVARCYRDEATRPDRQPEFTQLDIELSFTSRDDIMQLIEETLRYSWPKEYTKIQTPFKRMTYNEAMEKFGTDKPDTRFSLALTNVTEIIKKNETFVEKFKDLGAYALIVRGNGGFWNGTARKHYESLSKEFSGTLFVRKFLQYKDLKDRLTNLLTADVASELITKYDLEENDLLFLGIGEKVETQKLLGKIRVDYHNFLIENGRARKNYDNKFVWIIDFPMFELNPETGNLESVHHPFTAPHPDDMEDFINSKSEDLVNIRSQAYDLVLNGQEVGGGSIRIHDRDMQHFVLEQILKIPHDHLAHLLNALESGCPPHGGIALGLDRLMAIICRAVSIRDVIAFPKSLNGRDPLSSAPVPISEEEKALYHLSILEGNGGGEEEAHGQEDTDPDAVRASPSPSAMDEDQAAVNEEEEMPVDEEPPAAVEVKTEKKSPQKEETVKPKRAAKKKQ</sequence>
<keyword evidence="3" id="KW-0547">Nucleotide-binding</keyword>
<reference evidence="9 10" key="1">
    <citation type="journal article" date="2015" name="Nat. Commun.">
        <title>Lucilia cuprina genome unlocks parasitic fly biology to underpin future interventions.</title>
        <authorList>
            <person name="Anstead C.A."/>
            <person name="Korhonen P.K."/>
            <person name="Young N.D."/>
            <person name="Hall R.S."/>
            <person name="Jex A.R."/>
            <person name="Murali S.C."/>
            <person name="Hughes D.S."/>
            <person name="Lee S.F."/>
            <person name="Perry T."/>
            <person name="Stroehlein A.J."/>
            <person name="Ansell B.R."/>
            <person name="Breugelmans B."/>
            <person name="Hofmann A."/>
            <person name="Qu J."/>
            <person name="Dugan S."/>
            <person name="Lee S.L."/>
            <person name="Chao H."/>
            <person name="Dinh H."/>
            <person name="Han Y."/>
            <person name="Doddapaneni H.V."/>
            <person name="Worley K.C."/>
            <person name="Muzny D.M."/>
            <person name="Ioannidis P."/>
            <person name="Waterhouse R.M."/>
            <person name="Zdobnov E.M."/>
            <person name="James P.J."/>
            <person name="Bagnall N.H."/>
            <person name="Kotze A.C."/>
            <person name="Gibbs R.A."/>
            <person name="Richards S."/>
            <person name="Batterham P."/>
            <person name="Gasser R.B."/>
        </authorList>
    </citation>
    <scope>NUCLEOTIDE SEQUENCE [LARGE SCALE GENOMIC DNA]</scope>
    <source>
        <strain evidence="9 10">LS</strain>
        <tissue evidence="9">Full body</tissue>
    </source>
</reference>
<comment type="similarity">
    <text evidence="1">Belongs to the class-II aminoacyl-tRNA synthetase family. Type 1 subfamily.</text>
</comment>
<feature type="region of interest" description="Disordered" evidence="7">
    <location>
        <begin position="418"/>
        <end position="441"/>
    </location>
</feature>
<dbReference type="SUPFAM" id="SSF55681">
    <property type="entry name" value="Class II aaRS and biotin synthetases"/>
    <property type="match status" value="1"/>
</dbReference>
<dbReference type="SUPFAM" id="SSF55261">
    <property type="entry name" value="GAD domain-like"/>
    <property type="match status" value="1"/>
</dbReference>
<evidence type="ECO:0000256" key="6">
    <source>
        <dbReference type="ARBA" id="ARBA00023146"/>
    </source>
</evidence>
<dbReference type="GO" id="GO:0005524">
    <property type="term" value="F:ATP binding"/>
    <property type="evidence" value="ECO:0007669"/>
    <property type="project" value="UniProtKB-KW"/>
</dbReference>
<dbReference type="Gene3D" id="3.30.930.10">
    <property type="entry name" value="Bira Bifunctional Protein, Domain 2"/>
    <property type="match status" value="1"/>
</dbReference>
<keyword evidence="6" id="KW-0030">Aminoacyl-tRNA synthetase</keyword>
<dbReference type="InterPro" id="IPR047090">
    <property type="entry name" value="AspRS_core"/>
</dbReference>
<dbReference type="InterPro" id="IPR004364">
    <property type="entry name" value="Aa-tRNA-synt_II"/>
</dbReference>
<dbReference type="InterPro" id="IPR047089">
    <property type="entry name" value="Asp-tRNA-ligase_1_N"/>
</dbReference>
<keyword evidence="5" id="KW-0648">Protein biosynthesis</keyword>
<dbReference type="InterPro" id="IPR006195">
    <property type="entry name" value="aa-tRNA-synth_II"/>
</dbReference>
<dbReference type="InterPro" id="IPR004524">
    <property type="entry name" value="Asp-tRNA-ligase_1"/>
</dbReference>
<protein>
    <recommendedName>
        <fullName evidence="8">Aminoacyl-transfer RNA synthetases class-II family profile domain-containing protein</fullName>
    </recommendedName>
</protein>
<evidence type="ECO:0000256" key="2">
    <source>
        <dbReference type="ARBA" id="ARBA00022598"/>
    </source>
</evidence>
<evidence type="ECO:0000256" key="4">
    <source>
        <dbReference type="ARBA" id="ARBA00022840"/>
    </source>
</evidence>
<dbReference type="SUPFAM" id="SSF50249">
    <property type="entry name" value="Nucleic acid-binding proteins"/>
    <property type="match status" value="3"/>
</dbReference>
<name>A0A0L0BV39_LUCCU</name>
<dbReference type="Gene3D" id="3.30.1360.30">
    <property type="entry name" value="GAD-like domain"/>
    <property type="match status" value="1"/>
</dbReference>
<evidence type="ECO:0000256" key="1">
    <source>
        <dbReference type="ARBA" id="ARBA00006303"/>
    </source>
</evidence>
<feature type="compositionally biased region" description="Basic and acidic residues" evidence="7">
    <location>
        <begin position="1092"/>
        <end position="1106"/>
    </location>
</feature>
<organism evidence="9 10">
    <name type="scientific">Lucilia cuprina</name>
    <name type="common">Green bottle fly</name>
    <name type="synonym">Australian sheep blowfly</name>
    <dbReference type="NCBI Taxonomy" id="7375"/>
    <lineage>
        <taxon>Eukaryota</taxon>
        <taxon>Metazoa</taxon>
        <taxon>Ecdysozoa</taxon>
        <taxon>Arthropoda</taxon>
        <taxon>Hexapoda</taxon>
        <taxon>Insecta</taxon>
        <taxon>Pterygota</taxon>
        <taxon>Neoptera</taxon>
        <taxon>Endopterygota</taxon>
        <taxon>Diptera</taxon>
        <taxon>Brachycera</taxon>
        <taxon>Muscomorpha</taxon>
        <taxon>Oestroidea</taxon>
        <taxon>Calliphoridae</taxon>
        <taxon>Luciliinae</taxon>
        <taxon>Lucilia</taxon>
    </lineage>
</organism>
<evidence type="ECO:0000313" key="10">
    <source>
        <dbReference type="Proteomes" id="UP000037069"/>
    </source>
</evidence>
<dbReference type="InterPro" id="IPR002312">
    <property type="entry name" value="Asp/Asn-tRNA-synth_IIb"/>
</dbReference>
<dbReference type="PANTHER" id="PTHR22594:SF5">
    <property type="entry name" value="ASPARTATE--TRNA LIGASE, MITOCHONDRIAL"/>
    <property type="match status" value="1"/>
</dbReference>
<comment type="caution">
    <text evidence="9">The sequence shown here is derived from an EMBL/GenBank/DDBJ whole genome shotgun (WGS) entry which is preliminary data.</text>
</comment>
<dbReference type="Proteomes" id="UP000037069">
    <property type="component" value="Unassembled WGS sequence"/>
</dbReference>
<gene>
    <name evidence="9" type="ORF">FF38_07185</name>
</gene>
<evidence type="ECO:0000313" key="9">
    <source>
        <dbReference type="EMBL" id="KNC23109.1"/>
    </source>
</evidence>
<dbReference type="OrthoDB" id="439710at2759"/>
<accession>A0A0L0BV39</accession>
<dbReference type="Gene3D" id="2.40.50.140">
    <property type="entry name" value="Nucleic acid-binding proteins"/>
    <property type="match status" value="3"/>
</dbReference>
<dbReference type="OMA" id="GHIMSGR"/>
<dbReference type="EMBL" id="JRES01001418">
    <property type="protein sequence ID" value="KNC23109.1"/>
    <property type="molecule type" value="Genomic_DNA"/>
</dbReference>
<dbReference type="GO" id="GO:0003676">
    <property type="term" value="F:nucleic acid binding"/>
    <property type="evidence" value="ECO:0007669"/>
    <property type="project" value="InterPro"/>
</dbReference>
<dbReference type="InterPro" id="IPR004365">
    <property type="entry name" value="NA-bd_OB_tRNA"/>
</dbReference>
<dbReference type="FunFam" id="2.40.50.140:FF:000341">
    <property type="entry name" value="aspartate--tRNA ligase, mitochondrial isoform X2"/>
    <property type="match status" value="1"/>
</dbReference>
<dbReference type="InterPro" id="IPR004115">
    <property type="entry name" value="GAD-like_sf"/>
</dbReference>
<dbReference type="InterPro" id="IPR012340">
    <property type="entry name" value="NA-bd_OB-fold"/>
</dbReference>
<proteinExistence type="inferred from homology"/>
<dbReference type="NCBIfam" id="TIGR00459">
    <property type="entry name" value="aspS_bact"/>
    <property type="match status" value="1"/>
</dbReference>
<dbReference type="HAMAP" id="MF_00044">
    <property type="entry name" value="Asp_tRNA_synth_type1"/>
    <property type="match status" value="1"/>
</dbReference>
<keyword evidence="10" id="KW-1185">Reference proteome</keyword>
<dbReference type="PANTHER" id="PTHR22594">
    <property type="entry name" value="ASPARTYL/LYSYL-TRNA SYNTHETASE"/>
    <property type="match status" value="1"/>
</dbReference>
<dbReference type="CDD" id="cd00777">
    <property type="entry name" value="AspRS_core"/>
    <property type="match status" value="1"/>
</dbReference>
<dbReference type="GO" id="GO:0005739">
    <property type="term" value="C:mitochondrion"/>
    <property type="evidence" value="ECO:0007669"/>
    <property type="project" value="TreeGrafter"/>
</dbReference>